<evidence type="ECO:0000256" key="3">
    <source>
        <dbReference type="ARBA" id="ARBA00004496"/>
    </source>
</evidence>
<comment type="similarity">
    <text evidence="5 11">Belongs to the purine/pyrimidine phosphoribosyltransferase family.</text>
</comment>
<evidence type="ECO:0000313" key="14">
    <source>
        <dbReference type="Proteomes" id="UP000006546"/>
    </source>
</evidence>
<dbReference type="GO" id="GO:0006166">
    <property type="term" value="P:purine ribonucleoside salvage"/>
    <property type="evidence" value="ECO:0007669"/>
    <property type="project" value="UniProtKB-UniRule"/>
</dbReference>
<dbReference type="GO" id="GO:0003999">
    <property type="term" value="F:adenine phosphoribosyltransferase activity"/>
    <property type="evidence" value="ECO:0007669"/>
    <property type="project" value="UniProtKB-UniRule"/>
</dbReference>
<dbReference type="PANTHER" id="PTHR32315">
    <property type="entry name" value="ADENINE PHOSPHORIBOSYLTRANSFERASE"/>
    <property type="match status" value="1"/>
</dbReference>
<dbReference type="GO" id="GO:0016208">
    <property type="term" value="F:AMP binding"/>
    <property type="evidence" value="ECO:0007669"/>
    <property type="project" value="TreeGrafter"/>
</dbReference>
<dbReference type="STRING" id="906968.Trebr_0840"/>
<evidence type="ECO:0000259" key="12">
    <source>
        <dbReference type="Pfam" id="PF00156"/>
    </source>
</evidence>
<dbReference type="InterPro" id="IPR000836">
    <property type="entry name" value="PRTase_dom"/>
</dbReference>
<dbReference type="GO" id="GO:0006168">
    <property type="term" value="P:adenine salvage"/>
    <property type="evidence" value="ECO:0007669"/>
    <property type="project" value="InterPro"/>
</dbReference>
<keyword evidence="7 11" id="KW-0963">Cytoplasm</keyword>
<comment type="subunit">
    <text evidence="11">Homodimer.</text>
</comment>
<dbReference type="HOGENOM" id="CLU_063339_3_0_12"/>
<dbReference type="GO" id="GO:0044209">
    <property type="term" value="P:AMP salvage"/>
    <property type="evidence" value="ECO:0007669"/>
    <property type="project" value="UniProtKB-UniRule"/>
</dbReference>
<organism evidence="13 14">
    <name type="scientific">Treponema brennaborense (strain DSM 12168 / CIP 105900 / DD5/3)</name>
    <dbReference type="NCBI Taxonomy" id="906968"/>
    <lineage>
        <taxon>Bacteria</taxon>
        <taxon>Pseudomonadati</taxon>
        <taxon>Spirochaetota</taxon>
        <taxon>Spirochaetia</taxon>
        <taxon>Spirochaetales</taxon>
        <taxon>Treponemataceae</taxon>
        <taxon>Treponema</taxon>
    </lineage>
</organism>
<name>F4LIV1_TREBD</name>
<feature type="domain" description="Phosphoribosyltransferase" evidence="12">
    <location>
        <begin position="38"/>
        <end position="140"/>
    </location>
</feature>
<comment type="catalytic activity">
    <reaction evidence="1 11">
        <text>AMP + diphosphate = 5-phospho-alpha-D-ribose 1-diphosphate + adenine</text>
        <dbReference type="Rhea" id="RHEA:16609"/>
        <dbReference type="ChEBI" id="CHEBI:16708"/>
        <dbReference type="ChEBI" id="CHEBI:33019"/>
        <dbReference type="ChEBI" id="CHEBI:58017"/>
        <dbReference type="ChEBI" id="CHEBI:456215"/>
        <dbReference type="EC" id="2.4.2.7"/>
    </reaction>
</comment>
<keyword evidence="8 11" id="KW-0328">Glycosyltransferase</keyword>
<dbReference type="Gene3D" id="3.40.50.2020">
    <property type="match status" value="1"/>
</dbReference>
<dbReference type="NCBIfam" id="NF002634">
    <property type="entry name" value="PRK02304.1-3"/>
    <property type="match status" value="1"/>
</dbReference>
<protein>
    <recommendedName>
        <fullName evidence="6 11">Adenine phosphoribosyltransferase</fullName>
        <shortName evidence="11">APRT</shortName>
        <ecNumber evidence="6 11">2.4.2.7</ecNumber>
    </recommendedName>
</protein>
<evidence type="ECO:0000256" key="10">
    <source>
        <dbReference type="ARBA" id="ARBA00022726"/>
    </source>
</evidence>
<evidence type="ECO:0000313" key="13">
    <source>
        <dbReference type="EMBL" id="AEE16276.1"/>
    </source>
</evidence>
<keyword evidence="10 11" id="KW-0660">Purine salvage</keyword>
<evidence type="ECO:0000256" key="9">
    <source>
        <dbReference type="ARBA" id="ARBA00022679"/>
    </source>
</evidence>
<dbReference type="eggNOG" id="COG0503">
    <property type="taxonomic scope" value="Bacteria"/>
</dbReference>
<dbReference type="AlphaFoldDB" id="F4LIV1"/>
<dbReference type="InterPro" id="IPR005764">
    <property type="entry name" value="Ade_phspho_trans"/>
</dbReference>
<dbReference type="SUPFAM" id="SSF53271">
    <property type="entry name" value="PRTase-like"/>
    <property type="match status" value="1"/>
</dbReference>
<dbReference type="NCBIfam" id="NF002636">
    <property type="entry name" value="PRK02304.1-5"/>
    <property type="match status" value="1"/>
</dbReference>
<dbReference type="GO" id="GO:0005737">
    <property type="term" value="C:cytoplasm"/>
    <property type="evidence" value="ECO:0007669"/>
    <property type="project" value="UniProtKB-SubCell"/>
</dbReference>
<evidence type="ECO:0000256" key="5">
    <source>
        <dbReference type="ARBA" id="ARBA00008391"/>
    </source>
</evidence>
<sequence length="172" mass="18703">MLDKAIRRIPDFPKPGILFYDITGVLVQPDAFTYCIDRLAERCKAAGADAIAGIESRGFLFAAPLADRLKLPLILIRKKGKLPGKTYSCKYSLEYGTAEIEAHVDDIKPGQKIIVIDDLIATGGTLKAARTLIEQGGATVASFLGVVGLPFLHYRQVLDPTPVLTLIDYDAE</sequence>
<dbReference type="NCBIfam" id="TIGR01090">
    <property type="entry name" value="apt"/>
    <property type="match status" value="1"/>
</dbReference>
<proteinExistence type="inferred from homology"/>
<dbReference type="InterPro" id="IPR050054">
    <property type="entry name" value="UPRTase/APRTase"/>
</dbReference>
<dbReference type="Proteomes" id="UP000006546">
    <property type="component" value="Chromosome"/>
</dbReference>
<evidence type="ECO:0000256" key="8">
    <source>
        <dbReference type="ARBA" id="ARBA00022676"/>
    </source>
</evidence>
<reference evidence="14" key="1">
    <citation type="submission" date="2011-04" db="EMBL/GenBank/DDBJ databases">
        <title>The complete genome of Treponema brennaborense DSM 12168.</title>
        <authorList>
            <person name="Lucas S."/>
            <person name="Han J."/>
            <person name="Lapidus A."/>
            <person name="Bruce D."/>
            <person name="Goodwin L."/>
            <person name="Pitluck S."/>
            <person name="Peters L."/>
            <person name="Kyrpides N."/>
            <person name="Mavromatis K."/>
            <person name="Ivanova N."/>
            <person name="Mikhailova N."/>
            <person name="Pagani I."/>
            <person name="Teshima H."/>
            <person name="Detter J.C."/>
            <person name="Tapia R."/>
            <person name="Han C."/>
            <person name="Land M."/>
            <person name="Hauser L."/>
            <person name="Markowitz V."/>
            <person name="Cheng J.-F."/>
            <person name="Hugenholtz P."/>
            <person name="Woyke T."/>
            <person name="Wu D."/>
            <person name="Gronow S."/>
            <person name="Wellnitz S."/>
            <person name="Brambilla E."/>
            <person name="Klenk H.-P."/>
            <person name="Eisen J.A."/>
        </authorList>
    </citation>
    <scope>NUCLEOTIDE SEQUENCE [LARGE SCALE GENOMIC DNA]</scope>
    <source>
        <strain evidence="14">DSM 12168 / CIP 105900 / DD5/3</strain>
    </source>
</reference>
<evidence type="ECO:0000256" key="2">
    <source>
        <dbReference type="ARBA" id="ARBA00003968"/>
    </source>
</evidence>
<dbReference type="GO" id="GO:0002055">
    <property type="term" value="F:adenine binding"/>
    <property type="evidence" value="ECO:0007669"/>
    <property type="project" value="TreeGrafter"/>
</dbReference>
<keyword evidence="9 11" id="KW-0808">Transferase</keyword>
<evidence type="ECO:0000256" key="4">
    <source>
        <dbReference type="ARBA" id="ARBA00004659"/>
    </source>
</evidence>
<gene>
    <name evidence="11" type="primary">apt</name>
    <name evidence="13" type="ordered locus">Trebr_0840</name>
</gene>
<comment type="subcellular location">
    <subcellularLocation>
        <location evidence="3 11">Cytoplasm</location>
    </subcellularLocation>
</comment>
<dbReference type="Pfam" id="PF00156">
    <property type="entry name" value="Pribosyltran"/>
    <property type="match status" value="1"/>
</dbReference>
<evidence type="ECO:0000256" key="6">
    <source>
        <dbReference type="ARBA" id="ARBA00011893"/>
    </source>
</evidence>
<evidence type="ECO:0000256" key="7">
    <source>
        <dbReference type="ARBA" id="ARBA00022490"/>
    </source>
</evidence>
<dbReference type="CDD" id="cd06223">
    <property type="entry name" value="PRTases_typeI"/>
    <property type="match status" value="1"/>
</dbReference>
<evidence type="ECO:0000256" key="1">
    <source>
        <dbReference type="ARBA" id="ARBA00000868"/>
    </source>
</evidence>
<dbReference type="FunFam" id="3.40.50.2020:FF:000021">
    <property type="entry name" value="Adenine phosphoribosyltransferase"/>
    <property type="match status" value="1"/>
</dbReference>
<comment type="pathway">
    <text evidence="4 11">Purine metabolism; AMP biosynthesis via salvage pathway; AMP from adenine: step 1/1.</text>
</comment>
<dbReference type="HAMAP" id="MF_00004">
    <property type="entry name" value="Aden_phosphoribosyltr"/>
    <property type="match status" value="1"/>
</dbReference>
<evidence type="ECO:0000256" key="11">
    <source>
        <dbReference type="HAMAP-Rule" id="MF_00004"/>
    </source>
</evidence>
<dbReference type="InterPro" id="IPR029057">
    <property type="entry name" value="PRTase-like"/>
</dbReference>
<comment type="function">
    <text evidence="2 11">Catalyzes a salvage reaction resulting in the formation of AMP, that is energically less costly than de novo synthesis.</text>
</comment>
<keyword evidence="14" id="KW-1185">Reference proteome</keyword>
<dbReference type="EMBL" id="CP002696">
    <property type="protein sequence ID" value="AEE16276.1"/>
    <property type="molecule type" value="Genomic_DNA"/>
</dbReference>
<dbReference type="KEGG" id="tbe:Trebr_0840"/>
<accession>F4LIV1</accession>
<dbReference type="PANTHER" id="PTHR32315:SF3">
    <property type="entry name" value="ADENINE PHOSPHORIBOSYLTRANSFERASE"/>
    <property type="match status" value="1"/>
</dbReference>
<dbReference type="UniPathway" id="UPA00588">
    <property type="reaction ID" value="UER00646"/>
</dbReference>
<dbReference type="EC" id="2.4.2.7" evidence="6 11"/>